<feature type="signal peptide" evidence="1">
    <location>
        <begin position="1"/>
        <end position="21"/>
    </location>
</feature>
<name>A0A0S4IVT0_BODSA</name>
<reference evidence="3" key="1">
    <citation type="submission" date="2015-09" db="EMBL/GenBank/DDBJ databases">
        <authorList>
            <consortium name="Pathogen Informatics"/>
        </authorList>
    </citation>
    <scope>NUCLEOTIDE SEQUENCE [LARGE SCALE GENOMIC DNA]</scope>
    <source>
        <strain evidence="3">Lake Konstanz</strain>
    </source>
</reference>
<dbReference type="EMBL" id="CYKH01000512">
    <property type="protein sequence ID" value="CUG03664.1"/>
    <property type="molecule type" value="Genomic_DNA"/>
</dbReference>
<evidence type="ECO:0000256" key="1">
    <source>
        <dbReference type="SAM" id="SignalP"/>
    </source>
</evidence>
<gene>
    <name evidence="2" type="ORF">BSAL_70195</name>
</gene>
<protein>
    <recommendedName>
        <fullName evidence="4">Membrane-associated protein</fullName>
    </recommendedName>
</protein>
<evidence type="ECO:0000313" key="2">
    <source>
        <dbReference type="EMBL" id="CUG03664.1"/>
    </source>
</evidence>
<organism evidence="2 3">
    <name type="scientific">Bodo saltans</name>
    <name type="common">Flagellated protozoan</name>
    <dbReference type="NCBI Taxonomy" id="75058"/>
    <lineage>
        <taxon>Eukaryota</taxon>
        <taxon>Discoba</taxon>
        <taxon>Euglenozoa</taxon>
        <taxon>Kinetoplastea</taxon>
        <taxon>Metakinetoplastina</taxon>
        <taxon>Eubodonida</taxon>
        <taxon>Bodonidae</taxon>
        <taxon>Bodo</taxon>
    </lineage>
</organism>
<dbReference type="Proteomes" id="UP000051952">
    <property type="component" value="Unassembled WGS sequence"/>
</dbReference>
<evidence type="ECO:0008006" key="4">
    <source>
        <dbReference type="Google" id="ProtNLM"/>
    </source>
</evidence>
<sequence length="119" mass="13308">MGPRHTIVLRLLVLLLGTAEATFNQNLVLGSNPSVNGPPVFYYWEKSSSACRTDSYYFRIDATTGDDKECNFTQRIDVTFARNYLLHPGGRVVITMQGDIEGGNPDYSSLTFCFEKTNT</sequence>
<dbReference type="VEuPathDB" id="TriTrypDB:BSAL_70195"/>
<feature type="chain" id="PRO_5006621695" description="Membrane-associated protein" evidence="1">
    <location>
        <begin position="22"/>
        <end position="119"/>
    </location>
</feature>
<dbReference type="AlphaFoldDB" id="A0A0S4IVT0"/>
<accession>A0A0S4IVT0</accession>
<keyword evidence="3" id="KW-1185">Reference proteome</keyword>
<keyword evidence="1" id="KW-0732">Signal</keyword>
<evidence type="ECO:0000313" key="3">
    <source>
        <dbReference type="Proteomes" id="UP000051952"/>
    </source>
</evidence>
<proteinExistence type="predicted"/>